<name>A0A5N5HHY9_9ROSA</name>
<sequence>MSIEVSNKSKGLKWLYGLRFYGGPGGRGEDVTWLSHWKMDNQTIILECGDEVVVSEFGVELVQEHQDKMSTQHNTTPDPNDPFVIGGDLSPLENVSGEYEFCWFSEAEMKNTDFCRPKWLNTLIMDSDKEEEQQSDLDHKIAAASARGNNCHPGGWRGLVTAAVFLLTLTQIVRPSISQKKKRQ</sequence>
<reference evidence="1 2" key="1">
    <citation type="submission" date="2019-09" db="EMBL/GenBank/DDBJ databases">
        <authorList>
            <person name="Ou C."/>
        </authorList>
    </citation>
    <scope>NUCLEOTIDE SEQUENCE [LARGE SCALE GENOMIC DNA]</scope>
    <source>
        <strain evidence="1">S2</strain>
        <tissue evidence="1">Leaf</tissue>
    </source>
</reference>
<comment type="caution">
    <text evidence="1">The sequence shown here is derived from an EMBL/GenBank/DDBJ whole genome shotgun (WGS) entry which is preliminary data.</text>
</comment>
<dbReference type="EMBL" id="SMOL01000157">
    <property type="protein sequence ID" value="KAB2627248.1"/>
    <property type="molecule type" value="Genomic_DNA"/>
</dbReference>
<accession>A0A5N5HHY9</accession>
<protein>
    <submittedName>
        <fullName evidence="1">TMV resistance protein N-like</fullName>
    </submittedName>
</protein>
<evidence type="ECO:0000313" key="2">
    <source>
        <dbReference type="Proteomes" id="UP000327157"/>
    </source>
</evidence>
<gene>
    <name evidence="1" type="ORF">D8674_020866</name>
</gene>
<reference evidence="1 2" key="3">
    <citation type="submission" date="2019-11" db="EMBL/GenBank/DDBJ databases">
        <title>A de novo genome assembly of a pear dwarfing rootstock.</title>
        <authorList>
            <person name="Wang F."/>
            <person name="Wang J."/>
            <person name="Li S."/>
            <person name="Zhang Y."/>
            <person name="Fang M."/>
            <person name="Ma L."/>
            <person name="Zhao Y."/>
            <person name="Jiang S."/>
        </authorList>
    </citation>
    <scope>NUCLEOTIDE SEQUENCE [LARGE SCALE GENOMIC DNA]</scope>
    <source>
        <strain evidence="1">S2</strain>
        <tissue evidence="1">Leaf</tissue>
    </source>
</reference>
<proteinExistence type="predicted"/>
<reference evidence="2" key="2">
    <citation type="submission" date="2019-10" db="EMBL/GenBank/DDBJ databases">
        <title>A de novo genome assembly of a pear dwarfing rootstock.</title>
        <authorList>
            <person name="Wang F."/>
            <person name="Wang J."/>
            <person name="Li S."/>
            <person name="Zhang Y."/>
            <person name="Fang M."/>
            <person name="Ma L."/>
            <person name="Zhao Y."/>
            <person name="Jiang S."/>
        </authorList>
    </citation>
    <scope>NUCLEOTIDE SEQUENCE [LARGE SCALE GENOMIC DNA]</scope>
</reference>
<organism evidence="1 2">
    <name type="scientific">Pyrus ussuriensis x Pyrus communis</name>
    <dbReference type="NCBI Taxonomy" id="2448454"/>
    <lineage>
        <taxon>Eukaryota</taxon>
        <taxon>Viridiplantae</taxon>
        <taxon>Streptophyta</taxon>
        <taxon>Embryophyta</taxon>
        <taxon>Tracheophyta</taxon>
        <taxon>Spermatophyta</taxon>
        <taxon>Magnoliopsida</taxon>
        <taxon>eudicotyledons</taxon>
        <taxon>Gunneridae</taxon>
        <taxon>Pentapetalae</taxon>
        <taxon>rosids</taxon>
        <taxon>fabids</taxon>
        <taxon>Rosales</taxon>
        <taxon>Rosaceae</taxon>
        <taxon>Amygdaloideae</taxon>
        <taxon>Maleae</taxon>
        <taxon>Pyrus</taxon>
    </lineage>
</organism>
<dbReference type="AlphaFoldDB" id="A0A5N5HHY9"/>
<dbReference type="Proteomes" id="UP000327157">
    <property type="component" value="Chromosome 2"/>
</dbReference>
<keyword evidence="2" id="KW-1185">Reference proteome</keyword>
<evidence type="ECO:0000313" key="1">
    <source>
        <dbReference type="EMBL" id="KAB2627248.1"/>
    </source>
</evidence>